<sequence length="136" mass="15841">MNIAFYLLPKEKTAYLTPQATMRQALEKMEFHRFTAIPIVNQQGKYEGTLTEGDLLWKLKNTPGLSFENTHKISLTDVPQRMKVEPIRIEAQIEDLIDLSMQQNFVPIVDDKDHFIGIIRRSDIISYCKNKLFSLR</sequence>
<evidence type="ECO:0000313" key="5">
    <source>
        <dbReference type="Proteomes" id="UP000683139"/>
    </source>
</evidence>
<reference evidence="4" key="1">
    <citation type="submission" date="2021-03" db="EMBL/GenBank/DDBJ databases">
        <title>Antimicrobial resistance genes in bacteria isolated from Japanese honey, and their potential for conferring macrolide and lincosamide resistance in the American foulbrood pathogen Paenibacillus larvae.</title>
        <authorList>
            <person name="Okamoto M."/>
            <person name="Kumagai M."/>
            <person name="Kanamori H."/>
            <person name="Takamatsu D."/>
        </authorList>
    </citation>
    <scope>NUCLEOTIDE SEQUENCE</scope>
    <source>
        <strain evidence="4">J40TS1</strain>
    </source>
</reference>
<dbReference type="AlphaFoldDB" id="A0A919YS92"/>
<dbReference type="EMBL" id="BOSE01000005">
    <property type="protein sequence ID" value="GIP17399.1"/>
    <property type="molecule type" value="Genomic_DNA"/>
</dbReference>
<dbReference type="PANTHER" id="PTHR43080">
    <property type="entry name" value="CBS DOMAIN-CONTAINING PROTEIN CBSX3, MITOCHONDRIAL"/>
    <property type="match status" value="1"/>
</dbReference>
<comment type="caution">
    <text evidence="4">The sequence shown here is derived from an EMBL/GenBank/DDBJ whole genome shotgun (WGS) entry which is preliminary data.</text>
</comment>
<evidence type="ECO:0000313" key="4">
    <source>
        <dbReference type="EMBL" id="GIP17399.1"/>
    </source>
</evidence>
<dbReference type="Pfam" id="PF00571">
    <property type="entry name" value="CBS"/>
    <property type="match status" value="2"/>
</dbReference>
<keyword evidence="5" id="KW-1185">Reference proteome</keyword>
<dbReference type="PROSITE" id="PS51371">
    <property type="entry name" value="CBS"/>
    <property type="match status" value="1"/>
</dbReference>
<feature type="domain" description="CBS" evidence="3">
    <location>
        <begin position="7"/>
        <end position="67"/>
    </location>
</feature>
<proteinExistence type="predicted"/>
<accession>A0A919YS92</accession>
<dbReference type="InterPro" id="IPR000644">
    <property type="entry name" value="CBS_dom"/>
</dbReference>
<evidence type="ECO:0000259" key="3">
    <source>
        <dbReference type="PROSITE" id="PS51371"/>
    </source>
</evidence>
<dbReference type="RefSeq" id="WP_213516665.1">
    <property type="nucleotide sequence ID" value="NZ_BOSE01000005.1"/>
</dbReference>
<name>A0A919YS92_9BACL</name>
<gene>
    <name evidence="4" type="ORF">J40TS1_30410</name>
</gene>
<keyword evidence="1 2" id="KW-0129">CBS domain</keyword>
<dbReference type="Gene3D" id="3.10.580.10">
    <property type="entry name" value="CBS-domain"/>
    <property type="match status" value="1"/>
</dbReference>
<organism evidence="4 5">
    <name type="scientific">Paenibacillus montaniterrae</name>
    <dbReference type="NCBI Taxonomy" id="429341"/>
    <lineage>
        <taxon>Bacteria</taxon>
        <taxon>Bacillati</taxon>
        <taxon>Bacillota</taxon>
        <taxon>Bacilli</taxon>
        <taxon>Bacillales</taxon>
        <taxon>Paenibacillaceae</taxon>
        <taxon>Paenibacillus</taxon>
    </lineage>
</organism>
<dbReference type="CDD" id="cd09834">
    <property type="entry name" value="CBS_pair_bac"/>
    <property type="match status" value="1"/>
</dbReference>
<dbReference type="SUPFAM" id="SSF54631">
    <property type="entry name" value="CBS-domain pair"/>
    <property type="match status" value="1"/>
</dbReference>
<evidence type="ECO:0000256" key="2">
    <source>
        <dbReference type="PROSITE-ProRule" id="PRU00703"/>
    </source>
</evidence>
<dbReference type="InterPro" id="IPR051257">
    <property type="entry name" value="Diverse_CBS-Domain"/>
</dbReference>
<evidence type="ECO:0000256" key="1">
    <source>
        <dbReference type="ARBA" id="ARBA00023122"/>
    </source>
</evidence>
<dbReference type="SMART" id="SM00116">
    <property type="entry name" value="CBS"/>
    <property type="match status" value="2"/>
</dbReference>
<dbReference type="PANTHER" id="PTHR43080:SF26">
    <property type="entry name" value="REGULATORY PROTEIN"/>
    <property type="match status" value="1"/>
</dbReference>
<dbReference type="InterPro" id="IPR046342">
    <property type="entry name" value="CBS_dom_sf"/>
</dbReference>
<protein>
    <submittedName>
        <fullName evidence="4">Inosine-5-monophosphate dehydrogenase</fullName>
    </submittedName>
</protein>
<dbReference type="Proteomes" id="UP000683139">
    <property type="component" value="Unassembled WGS sequence"/>
</dbReference>